<name>H8FWE4_MAGML</name>
<dbReference type="AlphaFoldDB" id="H8FWE4"/>
<sequence>MDGESANAREPLPLYCRVPPADWIGPERPNFYPDERSKLTALAALHPNLRVITVDRPGPHRFDEDPTCLFQRYGLAARAAENIGWLLGPLEQARTANAEVAATVAAKGESLPSIPLLQAVEARFFDRRSNPFRGGRPKNPRNEPAGAEPLRPSSQLRQWPLQSNSVIGNAGFNRSTGAFDWMKSIR</sequence>
<protein>
    <submittedName>
        <fullName evidence="2">Uncharacterized protein</fullName>
    </submittedName>
</protein>
<reference evidence="2 3" key="1">
    <citation type="journal article" date="2012" name="J. Bacteriol.">
        <title>Draft Genome Sequence of the Purple Photosynthetic Bacterium Phaeospirillum molischianum DSM120, a Particularly Versatile Bacterium.</title>
        <authorList>
            <person name="Duquesne K."/>
            <person name="Prima V."/>
            <person name="Ji B."/>
            <person name="Rouy Z."/>
            <person name="Medigue C."/>
            <person name="Talla E."/>
            <person name="Sturgis J.N."/>
        </authorList>
    </citation>
    <scope>NUCLEOTIDE SEQUENCE [LARGE SCALE GENOMIC DNA]</scope>
    <source>
        <strain evidence="3">DSM120</strain>
    </source>
</reference>
<feature type="region of interest" description="Disordered" evidence="1">
    <location>
        <begin position="128"/>
        <end position="155"/>
    </location>
</feature>
<evidence type="ECO:0000313" key="2">
    <source>
        <dbReference type="EMBL" id="CCG42682.1"/>
    </source>
</evidence>
<keyword evidence="3" id="KW-1185">Reference proteome</keyword>
<dbReference type="eggNOG" id="COG0367">
    <property type="taxonomic scope" value="Bacteria"/>
</dbReference>
<gene>
    <name evidence="2" type="ORF">PHAMO_400063</name>
</gene>
<comment type="caution">
    <text evidence="2">The sequence shown here is derived from an EMBL/GenBank/DDBJ whole genome shotgun (WGS) entry which is preliminary data.</text>
</comment>
<accession>H8FWE4</accession>
<dbReference type="Proteomes" id="UP000004169">
    <property type="component" value="Unassembled WGS sequence"/>
</dbReference>
<evidence type="ECO:0000313" key="3">
    <source>
        <dbReference type="Proteomes" id="UP000004169"/>
    </source>
</evidence>
<evidence type="ECO:0000256" key="1">
    <source>
        <dbReference type="SAM" id="MobiDB-lite"/>
    </source>
</evidence>
<dbReference type="STRING" id="1150626.PHAMO_400063"/>
<proteinExistence type="predicted"/>
<dbReference type="EMBL" id="CAHP01000035">
    <property type="protein sequence ID" value="CCG42682.1"/>
    <property type="molecule type" value="Genomic_DNA"/>
</dbReference>
<organism evidence="2 3">
    <name type="scientific">Magnetospirillum molischianum DSM 120</name>
    <dbReference type="NCBI Taxonomy" id="1150626"/>
    <lineage>
        <taxon>Bacteria</taxon>
        <taxon>Pseudomonadati</taxon>
        <taxon>Pseudomonadota</taxon>
        <taxon>Alphaproteobacteria</taxon>
        <taxon>Rhodospirillales</taxon>
        <taxon>Rhodospirillaceae</taxon>
        <taxon>Magnetospirillum</taxon>
    </lineage>
</organism>